<evidence type="ECO:0000313" key="1">
    <source>
        <dbReference type="EMBL" id="RKL65072.1"/>
    </source>
</evidence>
<organism evidence="1 2">
    <name type="scientific">Salipaludibacillus neizhouensis</name>
    <dbReference type="NCBI Taxonomy" id="885475"/>
    <lineage>
        <taxon>Bacteria</taxon>
        <taxon>Bacillati</taxon>
        <taxon>Bacillota</taxon>
        <taxon>Bacilli</taxon>
        <taxon>Bacillales</taxon>
        <taxon>Bacillaceae</taxon>
    </lineage>
</organism>
<dbReference type="Proteomes" id="UP000281498">
    <property type="component" value="Unassembled WGS sequence"/>
</dbReference>
<accession>A0A3A9K3L8</accession>
<gene>
    <name evidence="1" type="ORF">CR203_22660</name>
</gene>
<keyword evidence="2" id="KW-1185">Reference proteome</keyword>
<dbReference type="AlphaFoldDB" id="A0A3A9K3L8"/>
<sequence>MKYVTDSNQDNRKGGVTNIDETEVGYFSGYEKSLEKISSQKLADLTDQLNEETEEVSFTHFGLAFMSSCKDVSNG</sequence>
<reference evidence="1 2" key="1">
    <citation type="submission" date="2017-10" db="EMBL/GenBank/DDBJ databases">
        <title>Bacillus sp. nov., a halophilic bacterium isolated from a Keqin Lake.</title>
        <authorList>
            <person name="Wang H."/>
        </authorList>
    </citation>
    <scope>NUCLEOTIDE SEQUENCE [LARGE SCALE GENOMIC DNA]</scope>
    <source>
        <strain evidence="1 2">KCTC 13187</strain>
    </source>
</reference>
<evidence type="ECO:0000313" key="2">
    <source>
        <dbReference type="Proteomes" id="UP000281498"/>
    </source>
</evidence>
<comment type="caution">
    <text evidence="1">The sequence shown here is derived from an EMBL/GenBank/DDBJ whole genome shotgun (WGS) entry which is preliminary data.</text>
</comment>
<dbReference type="RefSeq" id="WP_110934594.1">
    <property type="nucleotide sequence ID" value="NZ_KZ614146.1"/>
</dbReference>
<proteinExistence type="predicted"/>
<protein>
    <submittedName>
        <fullName evidence="1">Uncharacterized protein</fullName>
    </submittedName>
</protein>
<dbReference type="EMBL" id="PDOE01000023">
    <property type="protein sequence ID" value="RKL65072.1"/>
    <property type="molecule type" value="Genomic_DNA"/>
</dbReference>
<name>A0A3A9K3L8_9BACI</name>